<feature type="domain" description="HAMP" evidence="7">
    <location>
        <begin position="199"/>
        <end position="252"/>
    </location>
</feature>
<dbReference type="PRINTS" id="PR00260">
    <property type="entry name" value="CHEMTRNSDUCR"/>
</dbReference>
<name>A0A5J5GKM1_9RHOB</name>
<dbReference type="GO" id="GO:0016020">
    <property type="term" value="C:membrane"/>
    <property type="evidence" value="ECO:0007669"/>
    <property type="project" value="UniProtKB-SubCell"/>
</dbReference>
<dbReference type="PROSITE" id="PS50111">
    <property type="entry name" value="CHEMOTAXIS_TRANSDUC_2"/>
    <property type="match status" value="1"/>
</dbReference>
<feature type="domain" description="HAMP" evidence="7">
    <location>
        <begin position="268"/>
        <end position="314"/>
    </location>
</feature>
<dbReference type="SMART" id="SM00304">
    <property type="entry name" value="HAMP"/>
    <property type="match status" value="2"/>
</dbReference>
<evidence type="ECO:0000256" key="4">
    <source>
        <dbReference type="PROSITE-ProRule" id="PRU00284"/>
    </source>
</evidence>
<evidence type="ECO:0000256" key="2">
    <source>
        <dbReference type="ARBA" id="ARBA00022500"/>
    </source>
</evidence>
<dbReference type="AlphaFoldDB" id="A0A5J5GKM1"/>
<dbReference type="InterPro" id="IPR003660">
    <property type="entry name" value="HAMP_dom"/>
</dbReference>
<feature type="transmembrane region" description="Helical" evidence="5">
    <location>
        <begin position="12"/>
        <end position="39"/>
    </location>
</feature>
<keyword evidence="5" id="KW-1133">Transmembrane helix</keyword>
<evidence type="ECO:0000256" key="5">
    <source>
        <dbReference type="SAM" id="Phobius"/>
    </source>
</evidence>
<feature type="domain" description="Methyl-accepting transducer" evidence="6">
    <location>
        <begin position="319"/>
        <end position="548"/>
    </location>
</feature>
<dbReference type="PROSITE" id="PS50885">
    <property type="entry name" value="HAMP"/>
    <property type="match status" value="2"/>
</dbReference>
<evidence type="ECO:0000313" key="8">
    <source>
        <dbReference type="EMBL" id="KAA9008178.1"/>
    </source>
</evidence>
<evidence type="ECO:0000259" key="6">
    <source>
        <dbReference type="PROSITE" id="PS50111"/>
    </source>
</evidence>
<protein>
    <submittedName>
        <fullName evidence="8">HAMP domain-containing protein</fullName>
    </submittedName>
</protein>
<accession>A0A5J5GKM1</accession>
<keyword evidence="5" id="KW-0812">Transmembrane</keyword>
<comment type="caution">
    <text evidence="8">The sequence shown here is derived from an EMBL/GenBank/DDBJ whole genome shotgun (WGS) entry which is preliminary data.</text>
</comment>
<dbReference type="Gene3D" id="6.10.340.10">
    <property type="match status" value="1"/>
</dbReference>
<dbReference type="CDD" id="cd11386">
    <property type="entry name" value="MCP_signal"/>
    <property type="match status" value="1"/>
</dbReference>
<dbReference type="FunFam" id="1.10.287.950:FF:000001">
    <property type="entry name" value="Methyl-accepting chemotaxis sensory transducer"/>
    <property type="match status" value="1"/>
</dbReference>
<keyword evidence="9" id="KW-1185">Reference proteome</keyword>
<dbReference type="InterPro" id="IPR004089">
    <property type="entry name" value="MCPsignal_dom"/>
</dbReference>
<keyword evidence="5" id="KW-0472">Membrane</keyword>
<dbReference type="CDD" id="cd06225">
    <property type="entry name" value="HAMP"/>
    <property type="match status" value="1"/>
</dbReference>
<dbReference type="Gene3D" id="1.10.287.950">
    <property type="entry name" value="Methyl-accepting chemotaxis protein"/>
    <property type="match status" value="1"/>
</dbReference>
<dbReference type="GO" id="GO:0004888">
    <property type="term" value="F:transmembrane signaling receptor activity"/>
    <property type="evidence" value="ECO:0007669"/>
    <property type="project" value="InterPro"/>
</dbReference>
<dbReference type="RefSeq" id="WP_150445461.1">
    <property type="nucleotide sequence ID" value="NZ_VYQE01000003.1"/>
</dbReference>
<dbReference type="SUPFAM" id="SSF158472">
    <property type="entry name" value="HAMP domain-like"/>
    <property type="match status" value="1"/>
</dbReference>
<evidence type="ECO:0000256" key="1">
    <source>
        <dbReference type="ARBA" id="ARBA00004370"/>
    </source>
</evidence>
<dbReference type="Pfam" id="PF00015">
    <property type="entry name" value="MCPsignal"/>
    <property type="match status" value="1"/>
</dbReference>
<reference evidence="8 9" key="1">
    <citation type="submission" date="2019-09" db="EMBL/GenBank/DDBJ databases">
        <authorList>
            <person name="Park J.-S."/>
            <person name="Choi H.-J."/>
        </authorList>
    </citation>
    <scope>NUCLEOTIDE SEQUENCE [LARGE SCALE GENOMIC DNA]</scope>
    <source>
        <strain evidence="8 9">176SS1-4</strain>
    </source>
</reference>
<dbReference type="SMART" id="SM00283">
    <property type="entry name" value="MA"/>
    <property type="match status" value="1"/>
</dbReference>
<dbReference type="Pfam" id="PF00672">
    <property type="entry name" value="HAMP"/>
    <property type="match status" value="1"/>
</dbReference>
<dbReference type="Proteomes" id="UP000326554">
    <property type="component" value="Unassembled WGS sequence"/>
</dbReference>
<gene>
    <name evidence="8" type="ORF">F3S47_11815</name>
</gene>
<evidence type="ECO:0000313" key="9">
    <source>
        <dbReference type="Proteomes" id="UP000326554"/>
    </source>
</evidence>
<dbReference type="InterPro" id="IPR004090">
    <property type="entry name" value="Chemotax_Me-accpt_rcpt"/>
</dbReference>
<dbReference type="GO" id="GO:0006935">
    <property type="term" value="P:chemotaxis"/>
    <property type="evidence" value="ECO:0007669"/>
    <property type="project" value="UniProtKB-KW"/>
</dbReference>
<keyword evidence="2" id="KW-0145">Chemotaxis</keyword>
<dbReference type="InterPro" id="IPR051310">
    <property type="entry name" value="MCP_chemotaxis"/>
</dbReference>
<keyword evidence="4" id="KW-0807">Transducer</keyword>
<proteinExistence type="inferred from homology"/>
<sequence>MSRHAFRLPDLAAASIFVKCAALTAATTMIVAVAMSLFFSRAADELTRDAVRDIALEMTEGLASHIGGPVQFDKLDQVEAELARYMERGGQDLDRIQVFDASGERLSGVGETDPGVTQSLARLAERALTEGETVLSGDGFLIAAPLRFGASEAVVGSIAAAWSPEADLAEVASARLRTMLIVGALFLLLLGAVTVLLRRLLARPLEDLGGAMVAIAGGDYDVTVPRCETRDEIGAIARDLETLRTQLIDSRTAESAREAARVSQADVVSRLRQALEALAKGDLTHRIAQDFSEDYEGLRRDYHSAIDRLHETIGLVQANSSNIRNGAEDIARASDDLSRRTESQAATLEETAAATDELTQSVNSAAQGAKEVEGIVTSAKSHAEESGAVVQSAVNAMTEIEKSSDQIGQIIGVIDDIAFQTNLLALNAGVEAARAGEAGKGFAVVASEVRALAQRSSEAAREIKDLISGSSHQVEQGVALVGRAGEALTSIVERVTHISELVTNIARGTVEQAQGLSEINTGVTNLDQVTQQNAAMVEQSTAAAHSLKADAVKLTELVQHFRIDEGVVSDQRRTAA</sequence>
<dbReference type="GO" id="GO:0007165">
    <property type="term" value="P:signal transduction"/>
    <property type="evidence" value="ECO:0007669"/>
    <property type="project" value="UniProtKB-KW"/>
</dbReference>
<dbReference type="EMBL" id="VYQE01000003">
    <property type="protein sequence ID" value="KAA9008178.1"/>
    <property type="molecule type" value="Genomic_DNA"/>
</dbReference>
<organism evidence="8 9">
    <name type="scientific">Histidinibacterium aquaticum</name>
    <dbReference type="NCBI Taxonomy" id="2613962"/>
    <lineage>
        <taxon>Bacteria</taxon>
        <taxon>Pseudomonadati</taxon>
        <taxon>Pseudomonadota</taxon>
        <taxon>Alphaproteobacteria</taxon>
        <taxon>Rhodobacterales</taxon>
        <taxon>Paracoccaceae</taxon>
        <taxon>Histidinibacterium</taxon>
    </lineage>
</organism>
<comment type="similarity">
    <text evidence="3">Belongs to the methyl-accepting chemotaxis (MCP) protein family.</text>
</comment>
<comment type="subcellular location">
    <subcellularLocation>
        <location evidence="1">Membrane</location>
    </subcellularLocation>
</comment>
<dbReference type="SUPFAM" id="SSF58104">
    <property type="entry name" value="Methyl-accepting chemotaxis protein (MCP) signaling domain"/>
    <property type="match status" value="1"/>
</dbReference>
<feature type="transmembrane region" description="Helical" evidence="5">
    <location>
        <begin position="178"/>
        <end position="197"/>
    </location>
</feature>
<dbReference type="PANTHER" id="PTHR43531">
    <property type="entry name" value="PROTEIN ICFG"/>
    <property type="match status" value="1"/>
</dbReference>
<evidence type="ECO:0000256" key="3">
    <source>
        <dbReference type="ARBA" id="ARBA00029447"/>
    </source>
</evidence>
<evidence type="ECO:0000259" key="7">
    <source>
        <dbReference type="PROSITE" id="PS50885"/>
    </source>
</evidence>
<dbReference type="PANTHER" id="PTHR43531:SF11">
    <property type="entry name" value="METHYL-ACCEPTING CHEMOTAXIS PROTEIN 3"/>
    <property type="match status" value="1"/>
</dbReference>